<evidence type="ECO:0000313" key="3">
    <source>
        <dbReference type="Proteomes" id="UP000078540"/>
    </source>
</evidence>
<dbReference type="GO" id="GO:0016491">
    <property type="term" value="F:oxidoreductase activity"/>
    <property type="evidence" value="ECO:0007669"/>
    <property type="project" value="InterPro"/>
</dbReference>
<dbReference type="Pfam" id="PF08240">
    <property type="entry name" value="ADH_N"/>
    <property type="match status" value="1"/>
</dbReference>
<gene>
    <name evidence="2" type="ORF">ALC53_07669</name>
</gene>
<feature type="domain" description="Enoyl reductase (ER)" evidence="1">
    <location>
        <begin position="55"/>
        <end position="400"/>
    </location>
</feature>
<dbReference type="KEGG" id="acoc:108688032"/>
<keyword evidence="3" id="KW-1185">Reference proteome</keyword>
<dbReference type="STRING" id="520822.A0A195BCD0"/>
<dbReference type="PANTHER" id="PTHR43677">
    <property type="entry name" value="SHORT-CHAIN DEHYDROGENASE/REDUCTASE"/>
    <property type="match status" value="1"/>
</dbReference>
<dbReference type="Proteomes" id="UP000078540">
    <property type="component" value="Unassembled WGS sequence"/>
</dbReference>
<dbReference type="Gene3D" id="3.90.180.10">
    <property type="entry name" value="Medium-chain alcohol dehydrogenases, catalytic domain"/>
    <property type="match status" value="2"/>
</dbReference>
<sequence length="414" mass="45299">MSTVGCRILAKLGRSGLSGLPLRIIGARRFNNTAENAESSKDIIPAPQPGKIQAALLKDFCNPLVIENLEPPKRAQENEVLIDVHYCALNASDLLLSQNLHTFKPKLPMILGYEVVGKLIEVGTEAEKNGYKIGDKVIALNKERYGGLAEKCLAEVGDIWKVPSTKLVNSADLASILDSYITALVALERKVNLNENDMILINVGISGIGLAAVDLATNVFKAKVIGVCATENCANQAREMGAFAAFKYKDKKLIKQIKEIAAERDIKAIFEDEDGASFKKMLSCFTDIYKATLKDMLRNDSFAVVVHHLSREGRVVIAGTTTTMADVSDVQKGSFSITGFNLMEYKKKKPDVYHQAGDDILQFLEEGLIAPSYSLIAGMHKVNDVLESISENMFPGKVIIDMRDKEAAITKMVT</sequence>
<proteinExistence type="predicted"/>
<dbReference type="Gene3D" id="3.40.50.720">
    <property type="entry name" value="NAD(P)-binding Rossmann-like Domain"/>
    <property type="match status" value="2"/>
</dbReference>
<dbReference type="Pfam" id="PF00107">
    <property type="entry name" value="ADH_zinc_N"/>
    <property type="match status" value="1"/>
</dbReference>
<dbReference type="InterPro" id="IPR011032">
    <property type="entry name" value="GroES-like_sf"/>
</dbReference>
<dbReference type="InterPro" id="IPR051397">
    <property type="entry name" value="Zn-ADH-like_protein"/>
</dbReference>
<dbReference type="SUPFAM" id="SSF50129">
    <property type="entry name" value="GroES-like"/>
    <property type="match status" value="1"/>
</dbReference>
<dbReference type="InterPro" id="IPR036291">
    <property type="entry name" value="NAD(P)-bd_dom_sf"/>
</dbReference>
<reference evidence="2 3" key="1">
    <citation type="submission" date="2015-09" db="EMBL/GenBank/DDBJ databases">
        <title>Atta colombica WGS genome.</title>
        <authorList>
            <person name="Nygaard S."/>
            <person name="Hu H."/>
            <person name="Boomsma J."/>
            <person name="Zhang G."/>
        </authorList>
    </citation>
    <scope>NUCLEOTIDE SEQUENCE [LARGE SCALE GENOMIC DNA]</scope>
    <source>
        <strain evidence="2">Treedump-2</strain>
        <tissue evidence="2">Whole body</tissue>
    </source>
</reference>
<dbReference type="InterPro" id="IPR020843">
    <property type="entry name" value="ER"/>
</dbReference>
<dbReference type="OrthoDB" id="3509362at2759"/>
<dbReference type="InterPro" id="IPR013154">
    <property type="entry name" value="ADH-like_N"/>
</dbReference>
<accession>A0A195BCD0</accession>
<dbReference type="EMBL" id="KQ976528">
    <property type="protein sequence ID" value="KYM81877.1"/>
    <property type="molecule type" value="Genomic_DNA"/>
</dbReference>
<dbReference type="SUPFAM" id="SSF51735">
    <property type="entry name" value="NAD(P)-binding Rossmann-fold domains"/>
    <property type="match status" value="1"/>
</dbReference>
<dbReference type="SMART" id="SM00829">
    <property type="entry name" value="PKS_ER"/>
    <property type="match status" value="1"/>
</dbReference>
<dbReference type="GO" id="GO:0005739">
    <property type="term" value="C:mitochondrion"/>
    <property type="evidence" value="ECO:0007669"/>
    <property type="project" value="TreeGrafter"/>
</dbReference>
<dbReference type="InterPro" id="IPR013149">
    <property type="entry name" value="ADH-like_C"/>
</dbReference>
<evidence type="ECO:0000313" key="2">
    <source>
        <dbReference type="EMBL" id="KYM81877.1"/>
    </source>
</evidence>
<evidence type="ECO:0000259" key="1">
    <source>
        <dbReference type="SMART" id="SM00829"/>
    </source>
</evidence>
<dbReference type="PANTHER" id="PTHR43677:SF4">
    <property type="entry name" value="QUINONE OXIDOREDUCTASE-LIKE PROTEIN 2"/>
    <property type="match status" value="1"/>
</dbReference>
<protein>
    <submittedName>
        <fullName evidence="2">Quinone oxidoreductase-like protein 2</fullName>
    </submittedName>
</protein>
<name>A0A195BCD0_9HYME</name>
<organism evidence="2 3">
    <name type="scientific">Atta colombica</name>
    <dbReference type="NCBI Taxonomy" id="520822"/>
    <lineage>
        <taxon>Eukaryota</taxon>
        <taxon>Metazoa</taxon>
        <taxon>Ecdysozoa</taxon>
        <taxon>Arthropoda</taxon>
        <taxon>Hexapoda</taxon>
        <taxon>Insecta</taxon>
        <taxon>Pterygota</taxon>
        <taxon>Neoptera</taxon>
        <taxon>Endopterygota</taxon>
        <taxon>Hymenoptera</taxon>
        <taxon>Apocrita</taxon>
        <taxon>Aculeata</taxon>
        <taxon>Formicoidea</taxon>
        <taxon>Formicidae</taxon>
        <taxon>Myrmicinae</taxon>
        <taxon>Atta</taxon>
    </lineage>
</organism>
<dbReference type="AlphaFoldDB" id="A0A195BCD0"/>